<sequence length="100" mass="11364">MEGIGKEHGFPYESKTSDAYIKLHPDGRLKQLRVFDKEHKAVLEIGYHRERSYAEKMGADVAKPILHAHRIDLDAGNLHGAPMEVPQKYLNLFADLLRGL</sequence>
<gene>
    <name evidence="1" type="ORF">B9D04_01030</name>
</gene>
<comment type="caution">
    <text evidence="1">The sequence shown here is derived from an EMBL/GenBank/DDBJ whole genome shotgun (WGS) entry which is preliminary data.</text>
</comment>
<evidence type="ECO:0000313" key="2">
    <source>
        <dbReference type="Proteomes" id="UP000193588"/>
    </source>
</evidence>
<protein>
    <submittedName>
        <fullName evidence="1">Uncharacterized protein</fullName>
    </submittedName>
</protein>
<dbReference type="AlphaFoldDB" id="A0A1X4JNV7"/>
<evidence type="ECO:0000313" key="1">
    <source>
        <dbReference type="EMBL" id="OSP90368.1"/>
    </source>
</evidence>
<proteinExistence type="predicted"/>
<reference evidence="1 2" key="1">
    <citation type="submission" date="2017-04" db="EMBL/GenBank/DDBJ databases">
        <title>The genome sequence of Weissella cibaria isolated from wild Drosophila.</title>
        <authorList>
            <person name="Ricks N.J."/>
            <person name="Carroll C."/>
            <person name="Walters A."/>
            <person name="Newell P.D."/>
            <person name="Chaston J.M."/>
        </authorList>
    </citation>
    <scope>NUCLEOTIDE SEQUENCE [LARGE SCALE GENOMIC DNA]</scope>
    <source>
        <strain evidence="1 2">DmW_103</strain>
    </source>
</reference>
<organism evidence="1 2">
    <name type="scientific">Weissella cibaria</name>
    <dbReference type="NCBI Taxonomy" id="137591"/>
    <lineage>
        <taxon>Bacteria</taxon>
        <taxon>Bacillati</taxon>
        <taxon>Bacillota</taxon>
        <taxon>Bacilli</taxon>
        <taxon>Lactobacillales</taxon>
        <taxon>Lactobacillaceae</taxon>
        <taxon>Weissella</taxon>
    </lineage>
</organism>
<dbReference type="Proteomes" id="UP000193588">
    <property type="component" value="Unassembled WGS sequence"/>
</dbReference>
<name>A0A1X4JNV7_9LACO</name>
<dbReference type="RefSeq" id="WP_085637135.1">
    <property type="nucleotide sequence ID" value="NZ_JARXOD010000002.1"/>
</dbReference>
<dbReference type="EMBL" id="NDXJ01000002">
    <property type="protein sequence ID" value="OSP90368.1"/>
    <property type="molecule type" value="Genomic_DNA"/>
</dbReference>
<accession>A0A1X4JNV7</accession>